<feature type="region of interest" description="Disordered" evidence="2">
    <location>
        <begin position="221"/>
        <end position="289"/>
    </location>
</feature>
<feature type="compositionally biased region" description="Basic and acidic residues" evidence="2">
    <location>
        <begin position="524"/>
        <end position="537"/>
    </location>
</feature>
<dbReference type="AlphaFoldDB" id="A0AAE1N6J3"/>
<evidence type="ECO:0000313" key="4">
    <source>
        <dbReference type="Proteomes" id="UP001293593"/>
    </source>
</evidence>
<dbReference type="InterPro" id="IPR042277">
    <property type="entry name" value="IST1-like"/>
</dbReference>
<feature type="compositionally biased region" description="Basic residues" evidence="2">
    <location>
        <begin position="485"/>
        <end position="494"/>
    </location>
</feature>
<dbReference type="EMBL" id="JAWXYG010000001">
    <property type="protein sequence ID" value="KAK4283737.1"/>
    <property type="molecule type" value="Genomic_DNA"/>
</dbReference>
<feature type="compositionally biased region" description="Basic and acidic residues" evidence="2">
    <location>
        <begin position="234"/>
        <end position="244"/>
    </location>
</feature>
<reference evidence="3" key="1">
    <citation type="submission" date="2023-10" db="EMBL/GenBank/DDBJ databases">
        <title>Chromosome-level genome of the transformable northern wattle, Acacia crassicarpa.</title>
        <authorList>
            <person name="Massaro I."/>
            <person name="Sinha N.R."/>
            <person name="Poethig S."/>
            <person name="Leichty A.R."/>
        </authorList>
    </citation>
    <scope>NUCLEOTIDE SEQUENCE</scope>
    <source>
        <strain evidence="3">Acra3RX</strain>
        <tissue evidence="3">Leaf</tissue>
    </source>
</reference>
<comment type="caution">
    <text evidence="3">The sequence shown here is derived from an EMBL/GenBank/DDBJ whole genome shotgun (WGS) entry which is preliminary data.</text>
</comment>
<dbReference type="Pfam" id="PF03398">
    <property type="entry name" value="Ist1"/>
    <property type="match status" value="1"/>
</dbReference>
<dbReference type="Proteomes" id="UP001293593">
    <property type="component" value="Unassembled WGS sequence"/>
</dbReference>
<feature type="compositionally biased region" description="Basic residues" evidence="2">
    <location>
        <begin position="402"/>
        <end position="413"/>
    </location>
</feature>
<accession>A0AAE1N6J3</accession>
<evidence type="ECO:0000313" key="3">
    <source>
        <dbReference type="EMBL" id="KAK4283737.1"/>
    </source>
</evidence>
<evidence type="ECO:0000256" key="2">
    <source>
        <dbReference type="SAM" id="MobiDB-lite"/>
    </source>
</evidence>
<dbReference type="GO" id="GO:0015031">
    <property type="term" value="P:protein transport"/>
    <property type="evidence" value="ECO:0007669"/>
    <property type="project" value="InterPro"/>
</dbReference>
<feature type="region of interest" description="Disordered" evidence="2">
    <location>
        <begin position="309"/>
        <end position="427"/>
    </location>
</feature>
<feature type="compositionally biased region" description="Basic and acidic residues" evidence="2">
    <location>
        <begin position="384"/>
        <end position="393"/>
    </location>
</feature>
<feature type="compositionally biased region" description="Basic and acidic residues" evidence="2">
    <location>
        <begin position="262"/>
        <end position="289"/>
    </location>
</feature>
<organism evidence="3 4">
    <name type="scientific">Acacia crassicarpa</name>
    <name type="common">northern wattle</name>
    <dbReference type="NCBI Taxonomy" id="499986"/>
    <lineage>
        <taxon>Eukaryota</taxon>
        <taxon>Viridiplantae</taxon>
        <taxon>Streptophyta</taxon>
        <taxon>Embryophyta</taxon>
        <taxon>Tracheophyta</taxon>
        <taxon>Spermatophyta</taxon>
        <taxon>Magnoliopsida</taxon>
        <taxon>eudicotyledons</taxon>
        <taxon>Gunneridae</taxon>
        <taxon>Pentapetalae</taxon>
        <taxon>rosids</taxon>
        <taxon>fabids</taxon>
        <taxon>Fabales</taxon>
        <taxon>Fabaceae</taxon>
        <taxon>Caesalpinioideae</taxon>
        <taxon>mimosoid clade</taxon>
        <taxon>Acacieae</taxon>
        <taxon>Acacia</taxon>
    </lineage>
</organism>
<gene>
    <name evidence="3" type="ORF">QN277_000659</name>
</gene>
<name>A0AAE1N6J3_9FABA</name>
<proteinExistence type="inferred from homology"/>
<keyword evidence="4" id="KW-1185">Reference proteome</keyword>
<sequence length="573" mass="65562">MLDGLLGRGGFVAKCKSLIKLIKSRIDVIRRKRKATEKFFKKDIADLLATGLDMNAYGRADGLMVERTVLSCYDFMEQSCDFVMKHLPVMQKLSGCPEECRESVSSLMLAAARFSDLPELRELRQIFQERYGNSLDCYVNQEFAANLNVRSSTLEKKVSLMQEIASEFSIQWDSKAFEERMSKPSVFAQDHKTYKTNLTHHNKSSHGNVGALKGDKYDDLLEQSPVYPGNDAIVSKRDVDDPHSRSKPPKYRLKQQNGCDADILKRDNHDHEKQKLTANRDRRHQNEDTMLKPIVEGGVPQDKMMQQFQDGSNWGSRTPHRHETPIVSPYNNSHVPPPYVKSRSKQRNRKIGPNVDFSKEEQGNNSTYTSPHCKPDVATASERTPLDSEKELATEVPVSKSKSSRRKHSKSRSSHHDADSTQYDASAEYSRIVPRKLRSRTRDDPRRGLQLLFDDGRYRSHEEERIMDKLLLHYSKKPSILPEKWRRKSRSRHAHQMDNPARESSRNDESPKTNAVPPRSVSLPREEIEAAKEKEFARAASFQPDGPSAARHVHPKLPDYDDLAARFAALRGR</sequence>
<feature type="region of interest" description="Disordered" evidence="2">
    <location>
        <begin position="483"/>
        <end position="557"/>
    </location>
</feature>
<comment type="similarity">
    <text evidence="1">Belongs to the IST1 family.</text>
</comment>
<dbReference type="InterPro" id="IPR005061">
    <property type="entry name" value="Ist1"/>
</dbReference>
<protein>
    <recommendedName>
        <fullName evidence="5">IST1-like protein</fullName>
    </recommendedName>
</protein>
<dbReference type="FunFam" id="1.20.1260.60:FF:000002">
    <property type="entry name" value="Vacuolar protein sorting-associated protein IST1"/>
    <property type="match status" value="1"/>
</dbReference>
<dbReference type="PANTHER" id="PTHR12161">
    <property type="entry name" value="IST1 FAMILY MEMBER"/>
    <property type="match status" value="1"/>
</dbReference>
<evidence type="ECO:0000256" key="1">
    <source>
        <dbReference type="ARBA" id="ARBA00005536"/>
    </source>
</evidence>
<dbReference type="Gene3D" id="1.20.1260.60">
    <property type="entry name" value="Vacuolar protein sorting-associated protein Ist1"/>
    <property type="match status" value="1"/>
</dbReference>
<evidence type="ECO:0008006" key="5">
    <source>
        <dbReference type="Google" id="ProtNLM"/>
    </source>
</evidence>
<feature type="compositionally biased region" description="Basic and acidic residues" evidence="2">
    <location>
        <begin position="500"/>
        <end position="511"/>
    </location>
</feature>
<dbReference type="PANTHER" id="PTHR12161:SF14">
    <property type="entry name" value="REGULATOR OF VPS4 ACTIVITY IN THE MVB PATHWAY PROTEIN"/>
    <property type="match status" value="1"/>
</dbReference>